<evidence type="ECO:0000313" key="1">
    <source>
        <dbReference type="EMBL" id="KAH6631656.1"/>
    </source>
</evidence>
<dbReference type="Proteomes" id="UP000724584">
    <property type="component" value="Unassembled WGS sequence"/>
</dbReference>
<gene>
    <name evidence="1" type="ORF">F5144DRAFT_227451</name>
</gene>
<accession>A0ACB7P9Z8</accession>
<dbReference type="EMBL" id="JAGIZQ010000004">
    <property type="protein sequence ID" value="KAH6631656.1"/>
    <property type="molecule type" value="Genomic_DNA"/>
</dbReference>
<name>A0ACB7P9Z8_9PEZI</name>
<sequence length="219" mass="24480">MDEHGNLQETPPQGQRKFFIQMSGAPGSGKSTLANLLRQPLGAVVIDHDIVKSTLLADDSVSFNQAAKLAYNLGWALAGSMMRQELSVIMDSVCNYEETLAQGLKLAGLYGFEYWYIECRVGDMGLLDERLRKRTPLRSQRTGVDRPPVDAVAPQVKGEEDSRALFRRFIDNPCRPGEDERVGIVVVDSTESPEGRRDYILERMSLDTVMSVSKDERCH</sequence>
<proteinExistence type="predicted"/>
<organism evidence="1 2">
    <name type="scientific">Chaetomium tenue</name>
    <dbReference type="NCBI Taxonomy" id="1854479"/>
    <lineage>
        <taxon>Eukaryota</taxon>
        <taxon>Fungi</taxon>
        <taxon>Dikarya</taxon>
        <taxon>Ascomycota</taxon>
        <taxon>Pezizomycotina</taxon>
        <taxon>Sordariomycetes</taxon>
        <taxon>Sordariomycetidae</taxon>
        <taxon>Sordariales</taxon>
        <taxon>Chaetomiaceae</taxon>
        <taxon>Chaetomium</taxon>
    </lineage>
</organism>
<keyword evidence="2" id="KW-1185">Reference proteome</keyword>
<comment type="caution">
    <text evidence="1">The sequence shown here is derived from an EMBL/GenBank/DDBJ whole genome shotgun (WGS) entry which is preliminary data.</text>
</comment>
<evidence type="ECO:0000313" key="2">
    <source>
        <dbReference type="Proteomes" id="UP000724584"/>
    </source>
</evidence>
<reference evidence="1 2" key="1">
    <citation type="journal article" date="2021" name="Nat. Commun.">
        <title>Genetic determinants of endophytism in the Arabidopsis root mycobiome.</title>
        <authorList>
            <person name="Mesny F."/>
            <person name="Miyauchi S."/>
            <person name="Thiergart T."/>
            <person name="Pickel B."/>
            <person name="Atanasova L."/>
            <person name="Karlsson M."/>
            <person name="Huettel B."/>
            <person name="Barry K.W."/>
            <person name="Haridas S."/>
            <person name="Chen C."/>
            <person name="Bauer D."/>
            <person name="Andreopoulos W."/>
            <person name="Pangilinan J."/>
            <person name="LaButti K."/>
            <person name="Riley R."/>
            <person name="Lipzen A."/>
            <person name="Clum A."/>
            <person name="Drula E."/>
            <person name="Henrissat B."/>
            <person name="Kohler A."/>
            <person name="Grigoriev I.V."/>
            <person name="Martin F.M."/>
            <person name="Hacquard S."/>
        </authorList>
    </citation>
    <scope>NUCLEOTIDE SEQUENCE [LARGE SCALE GENOMIC DNA]</scope>
    <source>
        <strain evidence="1 2">MPI-SDFR-AT-0079</strain>
    </source>
</reference>
<protein>
    <submittedName>
        <fullName evidence="1">Uncharacterized protein</fullName>
    </submittedName>
</protein>